<organism evidence="1 2">
    <name type="scientific">Mycolicibacterium llatzerense</name>
    <dbReference type="NCBI Taxonomy" id="280871"/>
    <lineage>
        <taxon>Bacteria</taxon>
        <taxon>Bacillati</taxon>
        <taxon>Actinomycetota</taxon>
        <taxon>Actinomycetes</taxon>
        <taxon>Mycobacteriales</taxon>
        <taxon>Mycobacteriaceae</taxon>
        <taxon>Mycolicibacterium</taxon>
    </lineage>
</organism>
<evidence type="ECO:0000313" key="1">
    <source>
        <dbReference type="EMBL" id="KIU15378.1"/>
    </source>
</evidence>
<comment type="caution">
    <text evidence="1">The sequence shown here is derived from an EMBL/GenBank/DDBJ whole genome shotgun (WGS) entry which is preliminary data.</text>
</comment>
<dbReference type="EMBL" id="JXST01000028">
    <property type="protein sequence ID" value="KIU15378.1"/>
    <property type="molecule type" value="Genomic_DNA"/>
</dbReference>
<keyword evidence="2" id="KW-1185">Reference proteome</keyword>
<name>A0A0D1J1D3_9MYCO</name>
<dbReference type="Proteomes" id="UP000032221">
    <property type="component" value="Unassembled WGS sequence"/>
</dbReference>
<reference evidence="1 2" key="1">
    <citation type="submission" date="2015-01" db="EMBL/GenBank/DDBJ databases">
        <title>Genome sequence of Mycobacterium llatzerense and Mycobacterium immunogenum recovered from brain abscess.</title>
        <authorList>
            <person name="Greninger A.L."/>
            <person name="Langelier C."/>
            <person name="Cunningham G."/>
            <person name="Chiu C.Y."/>
            <person name="Miller S."/>
        </authorList>
    </citation>
    <scope>NUCLEOTIDE SEQUENCE [LARGE SCALE GENOMIC DNA]</scope>
    <source>
        <strain evidence="1 2">CLUC14</strain>
    </source>
</reference>
<evidence type="ECO:0000313" key="2">
    <source>
        <dbReference type="Proteomes" id="UP000032221"/>
    </source>
</evidence>
<accession>A0A0D1J1D3</accession>
<protein>
    <submittedName>
        <fullName evidence="1">Uncharacterized protein</fullName>
    </submittedName>
</protein>
<dbReference type="PATRIC" id="fig|280871.6.peg.3990"/>
<proteinExistence type="predicted"/>
<dbReference type="STRING" id="280871.TL10_19275"/>
<dbReference type="RefSeq" id="WP_043986871.1">
    <property type="nucleotide sequence ID" value="NZ_JXST01000028.1"/>
</dbReference>
<dbReference type="AlphaFoldDB" id="A0A0D1J1D3"/>
<sequence>MKLTVDSGLWALGSEVDAPPEVAVLEVSGAVLAWTIHEPAQVLRITFTDLPAADWLWRLVGEAGHVAVVAAAAAAATDGGNDVDLADVLPLPEPLAALRRLAVGHWLRRWWPASARDGIAPLDAAVLDAEVALSTAALEDYFTQDTLDSDIAGLLEPHRRMLSGLAAAGDPRVLDLVRGCVSLADESGLGDWSEVLAAQALPRQDDYALAAGQPGAGDDGAIASGVASVSWTAVPPRIFDAAERTIDWSVQARDGAVVADIRVATIGSADGIAVRLDSGSITGDGTLDIDGNATLPLPATETQAWGHDWTGTTVAIGADSGETEAVRDRVRRYVRTRLTVPGPDAYLAEILAAEADY</sequence>
<gene>
    <name evidence="1" type="ORF">TL10_19275</name>
</gene>
<dbReference type="OrthoDB" id="5124265at2"/>